<dbReference type="InParanoid" id="T0QYK5"/>
<dbReference type="Pfam" id="PF01485">
    <property type="entry name" value="IBR"/>
    <property type="match status" value="2"/>
</dbReference>
<evidence type="ECO:0000313" key="10">
    <source>
        <dbReference type="EMBL" id="EQC39155.1"/>
    </source>
</evidence>
<evidence type="ECO:0000256" key="2">
    <source>
        <dbReference type="ARBA" id="ARBA00012251"/>
    </source>
</evidence>
<dbReference type="CDD" id="cd22584">
    <property type="entry name" value="Rcat_RBR_unk"/>
    <property type="match status" value="1"/>
</dbReference>
<accession>T0QYK5</accession>
<keyword evidence="5" id="KW-0677">Repeat</keyword>
<dbReference type="GeneID" id="19944088"/>
<keyword evidence="4" id="KW-0479">Metal-binding</keyword>
<dbReference type="eggNOG" id="KOG1812">
    <property type="taxonomic scope" value="Eukaryota"/>
</dbReference>
<name>T0QYK5_SAPDV</name>
<evidence type="ECO:0000313" key="11">
    <source>
        <dbReference type="Proteomes" id="UP000030762"/>
    </source>
</evidence>
<dbReference type="Gene3D" id="3.30.40.10">
    <property type="entry name" value="Zinc/RING finger domain, C3HC4 (zinc finger)"/>
    <property type="match status" value="1"/>
</dbReference>
<protein>
    <recommendedName>
        <fullName evidence="2">RBR-type E3 ubiquitin transferase</fullName>
        <ecNumber evidence="2">2.3.2.31</ecNumber>
    </recommendedName>
</protein>
<evidence type="ECO:0000256" key="7">
    <source>
        <dbReference type="ARBA" id="ARBA00022786"/>
    </source>
</evidence>
<evidence type="ECO:0000259" key="9">
    <source>
        <dbReference type="PROSITE" id="PS51873"/>
    </source>
</evidence>
<keyword evidence="8" id="KW-0862">Zinc</keyword>
<evidence type="ECO:0000256" key="3">
    <source>
        <dbReference type="ARBA" id="ARBA00022679"/>
    </source>
</evidence>
<dbReference type="OrthoDB" id="10009520at2759"/>
<dbReference type="VEuPathDB" id="FungiDB:SDRG_03361"/>
<dbReference type="RefSeq" id="XP_008607216.1">
    <property type="nucleotide sequence ID" value="XM_008608994.1"/>
</dbReference>
<dbReference type="InterPro" id="IPR013083">
    <property type="entry name" value="Znf_RING/FYVE/PHD"/>
</dbReference>
<gene>
    <name evidence="10" type="ORF">SDRG_03361</name>
</gene>
<dbReference type="Proteomes" id="UP000030762">
    <property type="component" value="Unassembled WGS sequence"/>
</dbReference>
<evidence type="ECO:0000256" key="6">
    <source>
        <dbReference type="ARBA" id="ARBA00022771"/>
    </source>
</evidence>
<dbReference type="SUPFAM" id="SSF57850">
    <property type="entry name" value="RING/U-box"/>
    <property type="match status" value="3"/>
</dbReference>
<dbReference type="SMART" id="SM00647">
    <property type="entry name" value="IBR"/>
    <property type="match status" value="2"/>
</dbReference>
<evidence type="ECO:0000256" key="4">
    <source>
        <dbReference type="ARBA" id="ARBA00022723"/>
    </source>
</evidence>
<evidence type="ECO:0000256" key="8">
    <source>
        <dbReference type="ARBA" id="ARBA00022833"/>
    </source>
</evidence>
<reference evidence="10 11" key="1">
    <citation type="submission" date="2012-04" db="EMBL/GenBank/DDBJ databases">
        <title>The Genome Sequence of Saprolegnia declina VS20.</title>
        <authorList>
            <consortium name="The Broad Institute Genome Sequencing Platform"/>
            <person name="Russ C."/>
            <person name="Nusbaum C."/>
            <person name="Tyler B."/>
            <person name="van West P."/>
            <person name="Dieguez-Uribeondo J."/>
            <person name="de Bruijn I."/>
            <person name="Tripathy S."/>
            <person name="Jiang R."/>
            <person name="Young S.K."/>
            <person name="Zeng Q."/>
            <person name="Gargeya S."/>
            <person name="Fitzgerald M."/>
            <person name="Haas B."/>
            <person name="Abouelleil A."/>
            <person name="Alvarado L."/>
            <person name="Arachchi H.M."/>
            <person name="Berlin A."/>
            <person name="Chapman S.B."/>
            <person name="Goldberg J."/>
            <person name="Griggs A."/>
            <person name="Gujja S."/>
            <person name="Hansen M."/>
            <person name="Howarth C."/>
            <person name="Imamovic A."/>
            <person name="Larimer J."/>
            <person name="McCowen C."/>
            <person name="Montmayeur A."/>
            <person name="Murphy C."/>
            <person name="Neiman D."/>
            <person name="Pearson M."/>
            <person name="Priest M."/>
            <person name="Roberts A."/>
            <person name="Saif S."/>
            <person name="Shea T."/>
            <person name="Sisk P."/>
            <person name="Sykes S."/>
            <person name="Wortman J."/>
            <person name="Nusbaum C."/>
            <person name="Birren B."/>
        </authorList>
    </citation>
    <scope>NUCLEOTIDE SEQUENCE [LARGE SCALE GENOMIC DNA]</scope>
    <source>
        <strain evidence="10 11">VS20</strain>
    </source>
</reference>
<dbReference type="OMA" id="KCSHFYC"/>
<keyword evidence="6" id="KW-0863">Zinc-finger</keyword>
<dbReference type="Gene3D" id="1.20.120.1750">
    <property type="match status" value="1"/>
</dbReference>
<evidence type="ECO:0000256" key="5">
    <source>
        <dbReference type="ARBA" id="ARBA00022737"/>
    </source>
</evidence>
<dbReference type="GO" id="GO:0008270">
    <property type="term" value="F:zinc ion binding"/>
    <property type="evidence" value="ECO:0007669"/>
    <property type="project" value="UniProtKB-KW"/>
</dbReference>
<dbReference type="GO" id="GO:0016567">
    <property type="term" value="P:protein ubiquitination"/>
    <property type="evidence" value="ECO:0007669"/>
    <property type="project" value="InterPro"/>
</dbReference>
<dbReference type="EC" id="2.3.2.31" evidence="2"/>
<dbReference type="InterPro" id="IPR031127">
    <property type="entry name" value="E3_UB_ligase_RBR"/>
</dbReference>
<evidence type="ECO:0000256" key="1">
    <source>
        <dbReference type="ARBA" id="ARBA00001798"/>
    </source>
</evidence>
<dbReference type="PANTHER" id="PTHR11685">
    <property type="entry name" value="RBR FAMILY RING FINGER AND IBR DOMAIN-CONTAINING"/>
    <property type="match status" value="1"/>
</dbReference>
<sequence length="234" mass="25350">MATAHADTICLICMDAIGHPSIFSRFMSRGVSGGSWELACKHRYHGNCLRAQLEAKVKHREAPITCCVVACKREIAPSDVASLVGSTLLAQFQSLLASKVAEAHRAFCPNKVCSRPYAVYAGMVKAQCSFCKVHFCHGCHALWHENLDCAAYQRILASGGDPDHTQFMTLKTAMGWKHCPACHAVIERNGGCNYVTCKCGRAFCYRCGAAYLSATPQPGNGHGHASCRCGLHQS</sequence>
<dbReference type="EMBL" id="JH767139">
    <property type="protein sequence ID" value="EQC39155.1"/>
    <property type="molecule type" value="Genomic_DNA"/>
</dbReference>
<keyword evidence="11" id="KW-1185">Reference proteome</keyword>
<dbReference type="GO" id="GO:0061630">
    <property type="term" value="F:ubiquitin protein ligase activity"/>
    <property type="evidence" value="ECO:0007669"/>
    <property type="project" value="UniProtKB-EC"/>
</dbReference>
<dbReference type="InterPro" id="IPR002867">
    <property type="entry name" value="IBR_dom"/>
</dbReference>
<proteinExistence type="predicted"/>
<comment type="catalytic activity">
    <reaction evidence="1">
        <text>[E2 ubiquitin-conjugating enzyme]-S-ubiquitinyl-L-cysteine + [acceptor protein]-L-lysine = [E2 ubiquitin-conjugating enzyme]-L-cysteine + [acceptor protein]-N(6)-ubiquitinyl-L-lysine.</text>
        <dbReference type="EC" id="2.3.2.31"/>
    </reaction>
</comment>
<organism evidence="10 11">
    <name type="scientific">Saprolegnia diclina (strain VS20)</name>
    <dbReference type="NCBI Taxonomy" id="1156394"/>
    <lineage>
        <taxon>Eukaryota</taxon>
        <taxon>Sar</taxon>
        <taxon>Stramenopiles</taxon>
        <taxon>Oomycota</taxon>
        <taxon>Saprolegniomycetes</taxon>
        <taxon>Saprolegniales</taxon>
        <taxon>Saprolegniaceae</taxon>
        <taxon>Saprolegnia</taxon>
    </lineage>
</organism>
<dbReference type="PROSITE" id="PS51873">
    <property type="entry name" value="TRIAD"/>
    <property type="match status" value="1"/>
</dbReference>
<dbReference type="AlphaFoldDB" id="T0QYK5"/>
<feature type="domain" description="RING-type" evidence="9">
    <location>
        <begin position="6"/>
        <end position="228"/>
    </location>
</feature>
<keyword evidence="3" id="KW-0808">Transferase</keyword>
<dbReference type="STRING" id="1156394.T0QYK5"/>
<dbReference type="InterPro" id="IPR044066">
    <property type="entry name" value="TRIAD_supradom"/>
</dbReference>
<keyword evidence="7" id="KW-0833">Ubl conjugation pathway</keyword>